<comment type="caution">
    <text evidence="1">The sequence shown here is derived from an EMBL/GenBank/DDBJ whole genome shotgun (WGS) entry which is preliminary data.</text>
</comment>
<dbReference type="SUPFAM" id="SSF101327">
    <property type="entry name" value="YgfB-like"/>
    <property type="match status" value="1"/>
</dbReference>
<protein>
    <submittedName>
        <fullName evidence="1">Uncharacterized protein</fullName>
    </submittedName>
</protein>
<dbReference type="Proteomes" id="UP000824150">
    <property type="component" value="Unassembled WGS sequence"/>
</dbReference>
<dbReference type="EMBL" id="JAHLFG010000070">
    <property type="protein sequence ID" value="MBU3827136.1"/>
    <property type="molecule type" value="Genomic_DNA"/>
</dbReference>
<reference evidence="1" key="1">
    <citation type="journal article" date="2021" name="PeerJ">
        <title>Extensive microbial diversity within the chicken gut microbiome revealed by metagenomics and culture.</title>
        <authorList>
            <person name="Gilroy R."/>
            <person name="Ravi A."/>
            <person name="Getino M."/>
            <person name="Pursley I."/>
            <person name="Horton D.L."/>
            <person name="Alikhan N.F."/>
            <person name="Baker D."/>
            <person name="Gharbi K."/>
            <person name="Hall N."/>
            <person name="Watson M."/>
            <person name="Adriaenssens E.M."/>
            <person name="Foster-Nyarko E."/>
            <person name="Jarju S."/>
            <person name="Secka A."/>
            <person name="Antonio M."/>
            <person name="Oren A."/>
            <person name="Chaudhuri R.R."/>
            <person name="La Ragione R."/>
            <person name="Hildebrand F."/>
            <person name="Pallen M.J."/>
        </authorList>
    </citation>
    <scope>NUCLEOTIDE SEQUENCE</scope>
    <source>
        <strain evidence="1">687</strain>
    </source>
</reference>
<proteinExistence type="predicted"/>
<evidence type="ECO:0000313" key="1">
    <source>
        <dbReference type="EMBL" id="MBU3827136.1"/>
    </source>
</evidence>
<name>A0A9E2NSE0_9GAMM</name>
<accession>A0A9E2NSE0</accession>
<reference evidence="1" key="2">
    <citation type="submission" date="2021-04" db="EMBL/GenBank/DDBJ databases">
        <authorList>
            <person name="Gilroy R."/>
        </authorList>
    </citation>
    <scope>NUCLEOTIDE SEQUENCE</scope>
    <source>
        <strain evidence="1">687</strain>
    </source>
</reference>
<dbReference type="Gene3D" id="1.20.120.740">
    <property type="entry name" value="YgfB uncharacterised protein family UPF0149, PF03695"/>
    <property type="match status" value="1"/>
</dbReference>
<dbReference type="AlphaFoldDB" id="A0A9E2NSE0"/>
<gene>
    <name evidence="1" type="ORF">IAA31_06570</name>
</gene>
<organism evidence="1 2">
    <name type="scientific">Candidatus Anaerobiospirillum merdipullorum</name>
    <dbReference type="NCBI Taxonomy" id="2838450"/>
    <lineage>
        <taxon>Bacteria</taxon>
        <taxon>Pseudomonadati</taxon>
        <taxon>Pseudomonadota</taxon>
        <taxon>Gammaproteobacteria</taxon>
        <taxon>Aeromonadales</taxon>
        <taxon>Succinivibrionaceae</taxon>
        <taxon>Anaerobiospirillum</taxon>
    </lineage>
</organism>
<sequence length="178" mass="19401">MQILGARFDELKKELQTLQAADGPAVWQGLILGLSARGLSADSRMLRDTVAAVLNDGQPLPGALIAIITELAIDAQDGFNKDNLPLMLPKSGQQARLQALADLCYGLTLGLAYDPKAAAQQVAQKVSSPQRLEFLRTLQQLQQVDPDSSLEEEDFKAVLDFIESELLREHNRSVKAHA</sequence>
<evidence type="ECO:0000313" key="2">
    <source>
        <dbReference type="Proteomes" id="UP000824150"/>
    </source>
</evidence>
<dbReference type="InterPro" id="IPR036255">
    <property type="entry name" value="YgfB-like_sf"/>
</dbReference>